<evidence type="ECO:0000313" key="1">
    <source>
        <dbReference type="EMBL" id="MCU7693902.1"/>
    </source>
</evidence>
<comment type="caution">
    <text evidence="1">The sequence shown here is derived from an EMBL/GenBank/DDBJ whole genome shotgun (WGS) entry which is preliminary data.</text>
</comment>
<dbReference type="Pfam" id="PF13419">
    <property type="entry name" value="HAD_2"/>
    <property type="match status" value="1"/>
</dbReference>
<dbReference type="PANTHER" id="PTHR43611:SF3">
    <property type="entry name" value="FLAVIN MONONUCLEOTIDE HYDROLASE 1, CHLOROPLATIC"/>
    <property type="match status" value="1"/>
</dbReference>
<dbReference type="CDD" id="cd02603">
    <property type="entry name" value="HAD_sEH-N_like"/>
    <property type="match status" value="1"/>
</dbReference>
<organism evidence="1 2">
    <name type="scientific">Haoranjiania flava</name>
    <dbReference type="NCBI Taxonomy" id="1856322"/>
    <lineage>
        <taxon>Bacteria</taxon>
        <taxon>Pseudomonadati</taxon>
        <taxon>Bacteroidota</taxon>
        <taxon>Chitinophagia</taxon>
        <taxon>Chitinophagales</taxon>
        <taxon>Chitinophagaceae</taxon>
        <taxon>Haoranjiania</taxon>
    </lineage>
</organism>
<dbReference type="PANTHER" id="PTHR43611">
    <property type="entry name" value="ALPHA-D-GLUCOSE 1-PHOSPHATE PHOSPHATASE"/>
    <property type="match status" value="1"/>
</dbReference>
<dbReference type="RefSeq" id="WP_263037390.1">
    <property type="nucleotide sequence ID" value="NZ_JAOTPL010000005.1"/>
</dbReference>
<keyword evidence="2" id="KW-1185">Reference proteome</keyword>
<dbReference type="InterPro" id="IPR023198">
    <property type="entry name" value="PGP-like_dom2"/>
</dbReference>
<dbReference type="InterPro" id="IPR023214">
    <property type="entry name" value="HAD_sf"/>
</dbReference>
<dbReference type="NCBIfam" id="TIGR01509">
    <property type="entry name" value="HAD-SF-IA-v3"/>
    <property type="match status" value="1"/>
</dbReference>
<proteinExistence type="predicted"/>
<dbReference type="SFLD" id="SFLDG01129">
    <property type="entry name" value="C1.5:_HAD__Beta-PGM__Phosphata"/>
    <property type="match status" value="1"/>
</dbReference>
<accession>A0AAE3IQE4</accession>
<dbReference type="SUPFAM" id="SSF56784">
    <property type="entry name" value="HAD-like"/>
    <property type="match status" value="1"/>
</dbReference>
<dbReference type="Gene3D" id="3.40.50.1000">
    <property type="entry name" value="HAD superfamily/HAD-like"/>
    <property type="match status" value="1"/>
</dbReference>
<dbReference type="InterPro" id="IPR006439">
    <property type="entry name" value="HAD-SF_hydro_IA"/>
</dbReference>
<dbReference type="EMBL" id="JAOTPL010000005">
    <property type="protein sequence ID" value="MCU7693902.1"/>
    <property type="molecule type" value="Genomic_DNA"/>
</dbReference>
<dbReference type="Gene3D" id="1.10.150.240">
    <property type="entry name" value="Putative phosphatase, domain 2"/>
    <property type="match status" value="1"/>
</dbReference>
<name>A0AAE3IQE4_9BACT</name>
<gene>
    <name evidence="1" type="ORF">OD355_05155</name>
</gene>
<dbReference type="Proteomes" id="UP001209317">
    <property type="component" value="Unassembled WGS sequence"/>
</dbReference>
<dbReference type="InterPro" id="IPR036412">
    <property type="entry name" value="HAD-like_sf"/>
</dbReference>
<evidence type="ECO:0000313" key="2">
    <source>
        <dbReference type="Proteomes" id="UP001209317"/>
    </source>
</evidence>
<protein>
    <submittedName>
        <fullName evidence="1">HAD family phosphatase</fullName>
    </submittedName>
</protein>
<dbReference type="InterPro" id="IPR041492">
    <property type="entry name" value="HAD_2"/>
</dbReference>
<sequence>MQSFKNIIFDLGGIFIDIHYLRTKKAFESLGIMDFDSFFMQHHSNPLFAGFEKGLVTDEDFFEGFRKETNTSLSDEQITKAWNAMLGDFRKSSIDWLKKISADYKVFLYSNTNRVHHIFFSKLFADTIGGTLESLFEKAYFSHELHHRKPDAAGFLAILQQQGLAAGETLFIDDTPINVEAASALGMHTILLQSPMRVEDIKL</sequence>
<reference evidence="1" key="1">
    <citation type="submission" date="2022-10" db="EMBL/GenBank/DDBJ databases">
        <authorList>
            <person name="Kim H.S."/>
            <person name="Kim J.-S."/>
            <person name="Suh M.K."/>
            <person name="Eom M.K."/>
            <person name="Lee J.-S."/>
        </authorList>
    </citation>
    <scope>NUCLEOTIDE SEQUENCE</scope>
    <source>
        <strain evidence="1">LIP-5</strain>
    </source>
</reference>
<dbReference type="SFLD" id="SFLDS00003">
    <property type="entry name" value="Haloacid_Dehalogenase"/>
    <property type="match status" value="1"/>
</dbReference>
<dbReference type="AlphaFoldDB" id="A0AAE3IQE4"/>